<dbReference type="Gene3D" id="3.40.50.720">
    <property type="entry name" value="NAD(P)-binding Rossmann-like Domain"/>
    <property type="match status" value="1"/>
</dbReference>
<gene>
    <name evidence="3" type="ORF">BV97_00538</name>
</gene>
<dbReference type="PROSITE" id="PS00061">
    <property type="entry name" value="ADH_SHORT"/>
    <property type="match status" value="1"/>
</dbReference>
<dbReference type="SMART" id="SM00822">
    <property type="entry name" value="PKS_KR"/>
    <property type="match status" value="1"/>
</dbReference>
<proteinExistence type="inferred from homology"/>
<protein>
    <submittedName>
        <fullName evidence="3">Short-chain dehydrogenase/reductase SDR</fullName>
    </submittedName>
</protein>
<dbReference type="GO" id="GO:0030497">
    <property type="term" value="P:fatty acid elongation"/>
    <property type="evidence" value="ECO:0007669"/>
    <property type="project" value="TreeGrafter"/>
</dbReference>
<dbReference type="PRINTS" id="PR00081">
    <property type="entry name" value="GDHRDH"/>
</dbReference>
<evidence type="ECO:0000313" key="4">
    <source>
        <dbReference type="Proteomes" id="UP000024329"/>
    </source>
</evidence>
<dbReference type="PANTHER" id="PTHR42760">
    <property type="entry name" value="SHORT-CHAIN DEHYDROGENASES/REDUCTASES FAMILY MEMBER"/>
    <property type="match status" value="1"/>
</dbReference>
<dbReference type="eggNOG" id="COG1028">
    <property type="taxonomic scope" value="Bacteria"/>
</dbReference>
<dbReference type="FunFam" id="3.40.50.720:FF:000084">
    <property type="entry name" value="Short-chain dehydrogenase reductase"/>
    <property type="match status" value="1"/>
</dbReference>
<dbReference type="Proteomes" id="UP000024329">
    <property type="component" value="Unassembled WGS sequence"/>
</dbReference>
<reference evidence="3 4" key="1">
    <citation type="submission" date="2014-03" db="EMBL/GenBank/DDBJ databases">
        <title>Whole genome sequence of Novosphingobium resinovorum KF1.</title>
        <authorList>
            <person name="Gan H.M."/>
            <person name="Gan H.Y."/>
            <person name="Chew T.H."/>
            <person name="Savka M.A."/>
        </authorList>
    </citation>
    <scope>NUCLEOTIDE SEQUENCE [LARGE SCALE GENOMIC DNA]</scope>
    <source>
        <strain evidence="3 4">KF1</strain>
    </source>
</reference>
<dbReference type="InterPro" id="IPR020904">
    <property type="entry name" value="Sc_DH/Rdtase_CS"/>
</dbReference>
<dbReference type="GO" id="GO:0016616">
    <property type="term" value="F:oxidoreductase activity, acting on the CH-OH group of donors, NAD or NADP as acceptor"/>
    <property type="evidence" value="ECO:0007669"/>
    <property type="project" value="TreeGrafter"/>
</dbReference>
<dbReference type="InterPro" id="IPR036291">
    <property type="entry name" value="NAD(P)-bd_dom_sf"/>
</dbReference>
<dbReference type="SUPFAM" id="SSF51735">
    <property type="entry name" value="NAD(P)-binding Rossmann-fold domains"/>
    <property type="match status" value="1"/>
</dbReference>
<evidence type="ECO:0000259" key="2">
    <source>
        <dbReference type="SMART" id="SM00822"/>
    </source>
</evidence>
<dbReference type="PRINTS" id="PR00080">
    <property type="entry name" value="SDRFAMILY"/>
</dbReference>
<dbReference type="STRING" id="158500.BES08_02750"/>
<evidence type="ECO:0000313" key="3">
    <source>
        <dbReference type="EMBL" id="EZP84776.1"/>
    </source>
</evidence>
<dbReference type="NCBIfam" id="NF005559">
    <property type="entry name" value="PRK07231.1"/>
    <property type="match status" value="1"/>
</dbReference>
<dbReference type="InterPro" id="IPR057326">
    <property type="entry name" value="KR_dom"/>
</dbReference>
<dbReference type="EMBL" id="JFYZ01000001">
    <property type="protein sequence ID" value="EZP84776.1"/>
    <property type="molecule type" value="Genomic_DNA"/>
</dbReference>
<accession>A0A031K498</accession>
<dbReference type="RefSeq" id="WP_036522790.1">
    <property type="nucleotide sequence ID" value="NZ_JFYZ01000001.1"/>
</dbReference>
<dbReference type="AlphaFoldDB" id="A0A031K498"/>
<dbReference type="Pfam" id="PF13561">
    <property type="entry name" value="adh_short_C2"/>
    <property type="match status" value="1"/>
</dbReference>
<comment type="similarity">
    <text evidence="1">Belongs to the short-chain dehydrogenases/reductases (SDR) family.</text>
</comment>
<evidence type="ECO:0000256" key="1">
    <source>
        <dbReference type="ARBA" id="ARBA00006484"/>
    </source>
</evidence>
<dbReference type="InterPro" id="IPR002347">
    <property type="entry name" value="SDR_fam"/>
</dbReference>
<name>A0A031K498_9SPHN</name>
<feature type="domain" description="Ketoreductase" evidence="2">
    <location>
        <begin position="10"/>
        <end position="189"/>
    </location>
</feature>
<dbReference type="PATRIC" id="fig|158500.4.peg.555"/>
<comment type="caution">
    <text evidence="3">The sequence shown here is derived from an EMBL/GenBank/DDBJ whole genome shotgun (WGS) entry which is preliminary data.</text>
</comment>
<dbReference type="PANTHER" id="PTHR42760:SF135">
    <property type="entry name" value="BLL7886 PROTEIN"/>
    <property type="match status" value="1"/>
</dbReference>
<sequence>MFEEFDLTGRVALVTGGGTGIGRAIALLLARRGADIAVAGRKRAPLDAVVAEIEALGRKGLAVEADVRELAPVQAMVETAAVHFGRLDILVNNAGGAHGHVGIAKMDPAKWDRDIALNLNSAMYASQSAFPHLRKVKGCIVNVSSVAGMHGTQGVAAYSAAKAGVQMFTRVAAAEWGPTGVRVNAVAPGMTATEKARAGWEKTGFDADSAAHVFPLRRYGQPEDVAQLVGFLVSDAASYITGEAIAVAGGPVLGGMVRIDD</sequence>
<organism evidence="3 4">
    <name type="scientific">Novosphingobium resinovorum</name>
    <dbReference type="NCBI Taxonomy" id="158500"/>
    <lineage>
        <taxon>Bacteria</taxon>
        <taxon>Pseudomonadati</taxon>
        <taxon>Pseudomonadota</taxon>
        <taxon>Alphaproteobacteria</taxon>
        <taxon>Sphingomonadales</taxon>
        <taxon>Sphingomonadaceae</taxon>
        <taxon>Novosphingobium</taxon>
    </lineage>
</organism>